<dbReference type="SUPFAM" id="SSF82649">
    <property type="entry name" value="SufE/NifU"/>
    <property type="match status" value="1"/>
</dbReference>
<evidence type="ECO:0000313" key="4">
    <source>
        <dbReference type="Proteomes" id="UP000192911"/>
    </source>
</evidence>
<keyword evidence="4" id="KW-1185">Reference proteome</keyword>
<reference evidence="4" key="1">
    <citation type="submission" date="2017-04" db="EMBL/GenBank/DDBJ databases">
        <authorList>
            <person name="Varghese N."/>
            <person name="Submissions S."/>
        </authorList>
    </citation>
    <scope>NUCLEOTIDE SEQUENCE [LARGE SCALE GENOMIC DNA]</scope>
    <source>
        <strain evidence="4">Ballard 720</strain>
    </source>
</reference>
<proteinExistence type="inferred from homology"/>
<dbReference type="GO" id="GO:0051536">
    <property type="term" value="F:iron-sulfur cluster binding"/>
    <property type="evidence" value="ECO:0007669"/>
    <property type="project" value="InterPro"/>
</dbReference>
<dbReference type="GO" id="GO:0005506">
    <property type="term" value="F:iron ion binding"/>
    <property type="evidence" value="ECO:0007669"/>
    <property type="project" value="InterPro"/>
</dbReference>
<sequence length="151" mass="16224">MSDLRELYQEVIFDHYRHPRNQGALPDANHAAHGYNPLCGDQVTVRLRLEGGVVEDVRFEGAGCAIATASASLMTELLKGRTLAEADALFTRFHEMVTAPPGAAAPDAQAFGKLAALGGVREFPARIKCATLAWHTFHAALHDEGGTISTE</sequence>
<dbReference type="STRING" id="28094.SAMN06295900_10378"/>
<dbReference type="CDD" id="cd06664">
    <property type="entry name" value="IscU_like"/>
    <property type="match status" value="1"/>
</dbReference>
<dbReference type="Pfam" id="PF01592">
    <property type="entry name" value="NifU_N"/>
    <property type="match status" value="1"/>
</dbReference>
<comment type="similarity">
    <text evidence="1">Belongs to the NifU family.</text>
</comment>
<dbReference type="RefSeq" id="WP_085225677.1">
    <property type="nucleotide sequence ID" value="NZ_BSQD01000003.1"/>
</dbReference>
<evidence type="ECO:0000259" key="2">
    <source>
        <dbReference type="Pfam" id="PF01592"/>
    </source>
</evidence>
<dbReference type="InterPro" id="IPR002871">
    <property type="entry name" value="NIF_FeS_clus_asmbl_NifU_N"/>
</dbReference>
<evidence type="ECO:0000256" key="1">
    <source>
        <dbReference type="ARBA" id="ARBA00006420"/>
    </source>
</evidence>
<dbReference type="OrthoDB" id="9804157at2"/>
<protein>
    <submittedName>
        <fullName evidence="3">Nitrogen fixation protein NifU</fullName>
    </submittedName>
</protein>
<feature type="domain" description="NIF system FeS cluster assembly NifU N-terminal" evidence="2">
    <location>
        <begin position="8"/>
        <end position="129"/>
    </location>
</feature>
<dbReference type="GO" id="GO:0016226">
    <property type="term" value="P:iron-sulfur cluster assembly"/>
    <property type="evidence" value="ECO:0007669"/>
    <property type="project" value="InterPro"/>
</dbReference>
<dbReference type="GeneID" id="95548709"/>
<dbReference type="FunFam" id="3.90.1010.10:FF:000002">
    <property type="entry name" value="Iron-sulfur cluster assembly scaffold protein NifU"/>
    <property type="match status" value="1"/>
</dbReference>
<dbReference type="NCBIfam" id="TIGR01994">
    <property type="entry name" value="SUF_scaf_2"/>
    <property type="match status" value="1"/>
</dbReference>
<organism evidence="3 4">
    <name type="scientific">Trinickia caryophylli</name>
    <name type="common">Paraburkholderia caryophylli</name>
    <dbReference type="NCBI Taxonomy" id="28094"/>
    <lineage>
        <taxon>Bacteria</taxon>
        <taxon>Pseudomonadati</taxon>
        <taxon>Pseudomonadota</taxon>
        <taxon>Betaproteobacteria</taxon>
        <taxon>Burkholderiales</taxon>
        <taxon>Burkholderiaceae</taxon>
        <taxon>Trinickia</taxon>
    </lineage>
</organism>
<name>A0A1X7DEZ0_TRICW</name>
<dbReference type="Proteomes" id="UP000192911">
    <property type="component" value="Unassembled WGS sequence"/>
</dbReference>
<dbReference type="EMBL" id="FXAH01000003">
    <property type="protein sequence ID" value="SMF13999.1"/>
    <property type="molecule type" value="Genomic_DNA"/>
</dbReference>
<accession>A0A1X7DEZ0</accession>
<dbReference type="PANTHER" id="PTHR10093">
    <property type="entry name" value="IRON-SULFUR CLUSTER ASSEMBLY ENZYME NIFU HOMOLOG"/>
    <property type="match status" value="1"/>
</dbReference>
<evidence type="ECO:0000313" key="3">
    <source>
        <dbReference type="EMBL" id="SMF13999.1"/>
    </source>
</evidence>
<dbReference type="Gene3D" id="3.90.1010.10">
    <property type="match status" value="1"/>
</dbReference>
<dbReference type="AlphaFoldDB" id="A0A1X7DEZ0"/>
<gene>
    <name evidence="3" type="ORF">SAMN06295900_10378</name>
</gene>